<gene>
    <name evidence="1" type="ORF">GUITHDRAFT_145445</name>
</gene>
<proteinExistence type="predicted"/>
<dbReference type="PaxDb" id="55529-EKX36812"/>
<accession>L1IL28</accession>
<reference evidence="3" key="2">
    <citation type="submission" date="2012-11" db="EMBL/GenBank/DDBJ databases">
        <authorList>
            <person name="Kuo A."/>
            <person name="Curtis B.A."/>
            <person name="Tanifuji G."/>
            <person name="Burki F."/>
            <person name="Gruber A."/>
            <person name="Irimia M."/>
            <person name="Maruyama S."/>
            <person name="Arias M.C."/>
            <person name="Ball S.G."/>
            <person name="Gile G.H."/>
            <person name="Hirakawa Y."/>
            <person name="Hopkins J.F."/>
            <person name="Rensing S.A."/>
            <person name="Schmutz J."/>
            <person name="Symeonidi A."/>
            <person name="Elias M."/>
            <person name="Eveleigh R.J."/>
            <person name="Herman E.K."/>
            <person name="Klute M.J."/>
            <person name="Nakayama T."/>
            <person name="Obornik M."/>
            <person name="Reyes-Prieto A."/>
            <person name="Armbrust E.V."/>
            <person name="Aves S.J."/>
            <person name="Beiko R.G."/>
            <person name="Coutinho P."/>
            <person name="Dacks J.B."/>
            <person name="Durnford D.G."/>
            <person name="Fast N.M."/>
            <person name="Green B.R."/>
            <person name="Grisdale C."/>
            <person name="Hempe F."/>
            <person name="Henrissat B."/>
            <person name="Hoppner M.P."/>
            <person name="Ishida K.-I."/>
            <person name="Kim E."/>
            <person name="Koreny L."/>
            <person name="Kroth P.G."/>
            <person name="Liu Y."/>
            <person name="Malik S.-B."/>
            <person name="Maier U.G."/>
            <person name="McRose D."/>
            <person name="Mock T."/>
            <person name="Neilson J.A."/>
            <person name="Onodera N.T."/>
            <person name="Poole A.M."/>
            <person name="Pritham E.J."/>
            <person name="Richards T.A."/>
            <person name="Rocap G."/>
            <person name="Roy S.W."/>
            <person name="Sarai C."/>
            <person name="Schaack S."/>
            <person name="Shirato S."/>
            <person name="Slamovits C.H."/>
            <person name="Spencer D.F."/>
            <person name="Suzuki S."/>
            <person name="Worden A.Z."/>
            <person name="Zauner S."/>
            <person name="Barry K."/>
            <person name="Bell C."/>
            <person name="Bharti A.K."/>
            <person name="Crow J.A."/>
            <person name="Grimwood J."/>
            <person name="Kramer R."/>
            <person name="Lindquist E."/>
            <person name="Lucas S."/>
            <person name="Salamov A."/>
            <person name="McFadden G.I."/>
            <person name="Lane C.E."/>
            <person name="Keeling P.J."/>
            <person name="Gray M.W."/>
            <person name="Grigoriev I.V."/>
            <person name="Archibald J.M."/>
        </authorList>
    </citation>
    <scope>NUCLEOTIDE SEQUENCE</scope>
    <source>
        <strain evidence="3">CCMP2712</strain>
    </source>
</reference>
<reference evidence="1 3" key="1">
    <citation type="journal article" date="2012" name="Nature">
        <title>Algal genomes reveal evolutionary mosaicism and the fate of nucleomorphs.</title>
        <authorList>
            <consortium name="DOE Joint Genome Institute"/>
            <person name="Curtis B.A."/>
            <person name="Tanifuji G."/>
            <person name="Burki F."/>
            <person name="Gruber A."/>
            <person name="Irimia M."/>
            <person name="Maruyama S."/>
            <person name="Arias M.C."/>
            <person name="Ball S.G."/>
            <person name="Gile G.H."/>
            <person name="Hirakawa Y."/>
            <person name="Hopkins J.F."/>
            <person name="Kuo A."/>
            <person name="Rensing S.A."/>
            <person name="Schmutz J."/>
            <person name="Symeonidi A."/>
            <person name="Elias M."/>
            <person name="Eveleigh R.J."/>
            <person name="Herman E.K."/>
            <person name="Klute M.J."/>
            <person name="Nakayama T."/>
            <person name="Obornik M."/>
            <person name="Reyes-Prieto A."/>
            <person name="Armbrust E.V."/>
            <person name="Aves S.J."/>
            <person name="Beiko R.G."/>
            <person name="Coutinho P."/>
            <person name="Dacks J.B."/>
            <person name="Durnford D.G."/>
            <person name="Fast N.M."/>
            <person name="Green B.R."/>
            <person name="Grisdale C.J."/>
            <person name="Hempel F."/>
            <person name="Henrissat B."/>
            <person name="Hoppner M.P."/>
            <person name="Ishida K."/>
            <person name="Kim E."/>
            <person name="Koreny L."/>
            <person name="Kroth P.G."/>
            <person name="Liu Y."/>
            <person name="Malik S.B."/>
            <person name="Maier U.G."/>
            <person name="McRose D."/>
            <person name="Mock T."/>
            <person name="Neilson J.A."/>
            <person name="Onodera N.T."/>
            <person name="Poole A.M."/>
            <person name="Pritham E.J."/>
            <person name="Richards T.A."/>
            <person name="Rocap G."/>
            <person name="Roy S.W."/>
            <person name="Sarai C."/>
            <person name="Schaack S."/>
            <person name="Shirato S."/>
            <person name="Slamovits C.H."/>
            <person name="Spencer D.F."/>
            <person name="Suzuki S."/>
            <person name="Worden A.Z."/>
            <person name="Zauner S."/>
            <person name="Barry K."/>
            <person name="Bell C."/>
            <person name="Bharti A.K."/>
            <person name="Crow J.A."/>
            <person name="Grimwood J."/>
            <person name="Kramer R."/>
            <person name="Lindquist E."/>
            <person name="Lucas S."/>
            <person name="Salamov A."/>
            <person name="McFadden G.I."/>
            <person name="Lane C.E."/>
            <person name="Keeling P.J."/>
            <person name="Gray M.W."/>
            <person name="Grigoriev I.V."/>
            <person name="Archibald J.M."/>
        </authorList>
    </citation>
    <scope>NUCLEOTIDE SEQUENCE</scope>
    <source>
        <strain evidence="1 3">CCMP2712</strain>
    </source>
</reference>
<protein>
    <submittedName>
        <fullName evidence="1 2">Uncharacterized protein</fullName>
    </submittedName>
</protein>
<dbReference type="HOGENOM" id="CLU_1690050_0_0_1"/>
<evidence type="ECO:0000313" key="2">
    <source>
        <dbReference type="EnsemblProtists" id="EKX36812"/>
    </source>
</evidence>
<evidence type="ECO:0000313" key="3">
    <source>
        <dbReference type="Proteomes" id="UP000011087"/>
    </source>
</evidence>
<dbReference type="GeneID" id="17293600"/>
<organism evidence="1">
    <name type="scientific">Guillardia theta (strain CCMP2712)</name>
    <name type="common">Cryptophyte</name>
    <dbReference type="NCBI Taxonomy" id="905079"/>
    <lineage>
        <taxon>Eukaryota</taxon>
        <taxon>Cryptophyceae</taxon>
        <taxon>Pyrenomonadales</taxon>
        <taxon>Geminigeraceae</taxon>
        <taxon>Guillardia</taxon>
    </lineage>
</organism>
<dbReference type="EnsemblProtists" id="EKX36812">
    <property type="protein sequence ID" value="EKX36812"/>
    <property type="gene ID" value="GUITHDRAFT_145445"/>
</dbReference>
<evidence type="ECO:0000313" key="1">
    <source>
        <dbReference type="EMBL" id="EKX36812.1"/>
    </source>
</evidence>
<name>L1IL28_GUITC</name>
<dbReference type="KEGG" id="gtt:GUITHDRAFT_145445"/>
<reference evidence="2" key="3">
    <citation type="submission" date="2016-03" db="UniProtKB">
        <authorList>
            <consortium name="EnsemblProtists"/>
        </authorList>
    </citation>
    <scope>IDENTIFICATION</scope>
</reference>
<dbReference type="Proteomes" id="UP000011087">
    <property type="component" value="Unassembled WGS sequence"/>
</dbReference>
<sequence length="156" mass="17694">MSKQRSRKNSIDHFVPEKEMKAARRKSCIITVEDEIIDFADIPHLYSHFMESVTVEDLIARSPTARIGDNRRMPWAYEERSSLSSPLEKAEATDSIDRFGNFVMEGSYLFADNARNSLGRSINSHGNFVSSIEFCSESSSDLSVDASDWEETKQSD</sequence>
<dbReference type="EMBL" id="JH993067">
    <property type="protein sequence ID" value="EKX36812.1"/>
    <property type="molecule type" value="Genomic_DNA"/>
</dbReference>
<dbReference type="RefSeq" id="XP_005823792.1">
    <property type="nucleotide sequence ID" value="XM_005823735.1"/>
</dbReference>
<dbReference type="AlphaFoldDB" id="L1IL28"/>
<keyword evidence="3" id="KW-1185">Reference proteome</keyword>